<keyword evidence="7" id="KW-1185">Reference proteome</keyword>
<keyword evidence="3" id="KW-1015">Disulfide bond</keyword>
<organism evidence="6 7">
    <name type="scientific">Allacma fusca</name>
    <dbReference type="NCBI Taxonomy" id="39272"/>
    <lineage>
        <taxon>Eukaryota</taxon>
        <taxon>Metazoa</taxon>
        <taxon>Ecdysozoa</taxon>
        <taxon>Arthropoda</taxon>
        <taxon>Hexapoda</taxon>
        <taxon>Collembola</taxon>
        <taxon>Symphypleona</taxon>
        <taxon>Sminthuridae</taxon>
        <taxon>Allacma</taxon>
    </lineage>
</organism>
<feature type="non-terminal residue" evidence="6">
    <location>
        <position position="1"/>
    </location>
</feature>
<keyword evidence="2" id="KW-0732">Signal</keyword>
<dbReference type="GO" id="GO:0006508">
    <property type="term" value="P:proteolysis"/>
    <property type="evidence" value="ECO:0007669"/>
    <property type="project" value="InterPro"/>
</dbReference>
<evidence type="ECO:0000256" key="1">
    <source>
        <dbReference type="ARBA" id="ARBA00008139"/>
    </source>
</evidence>
<evidence type="ECO:0000313" key="7">
    <source>
        <dbReference type="Proteomes" id="UP000708208"/>
    </source>
</evidence>
<name>A0A8J2KHW9_9HEXA</name>
<sequence>YLEPDLEDKLQTATDYDELAYYWT</sequence>
<dbReference type="GO" id="GO:0008241">
    <property type="term" value="F:peptidyl-dipeptidase activity"/>
    <property type="evidence" value="ECO:0007669"/>
    <property type="project" value="InterPro"/>
</dbReference>
<dbReference type="EMBL" id="CAJVCH010290261">
    <property type="protein sequence ID" value="CAG7785147.1"/>
    <property type="molecule type" value="Genomic_DNA"/>
</dbReference>
<evidence type="ECO:0000313" key="6">
    <source>
        <dbReference type="EMBL" id="CAG7785147.1"/>
    </source>
</evidence>
<feature type="non-terminal residue" evidence="6">
    <location>
        <position position="24"/>
    </location>
</feature>
<dbReference type="GO" id="GO:0008237">
    <property type="term" value="F:metallopeptidase activity"/>
    <property type="evidence" value="ECO:0007669"/>
    <property type="project" value="InterPro"/>
</dbReference>
<evidence type="ECO:0000256" key="2">
    <source>
        <dbReference type="ARBA" id="ARBA00022729"/>
    </source>
</evidence>
<dbReference type="GO" id="GO:0016020">
    <property type="term" value="C:membrane"/>
    <property type="evidence" value="ECO:0007669"/>
    <property type="project" value="InterPro"/>
</dbReference>
<keyword evidence="4" id="KW-0325">Glycoprotein</keyword>
<evidence type="ECO:0000256" key="3">
    <source>
        <dbReference type="ARBA" id="ARBA00023157"/>
    </source>
</evidence>
<evidence type="ECO:0000256" key="5">
    <source>
        <dbReference type="PROSITE-ProRule" id="PRU01355"/>
    </source>
</evidence>
<comment type="caution">
    <text evidence="5">Lacks conserved residue(s) required for the propagation of feature annotation.</text>
</comment>
<protein>
    <submittedName>
        <fullName evidence="6">Uncharacterized protein</fullName>
    </submittedName>
</protein>
<reference evidence="6" key="1">
    <citation type="submission" date="2021-06" db="EMBL/GenBank/DDBJ databases">
        <authorList>
            <person name="Hodson N. C."/>
            <person name="Mongue J. A."/>
            <person name="Jaron S. K."/>
        </authorList>
    </citation>
    <scope>NUCLEOTIDE SEQUENCE</scope>
</reference>
<accession>A0A8J2KHW9</accession>
<proteinExistence type="inferred from homology"/>
<evidence type="ECO:0000256" key="4">
    <source>
        <dbReference type="ARBA" id="ARBA00023180"/>
    </source>
</evidence>
<dbReference type="PROSITE" id="PS52011">
    <property type="entry name" value="PEPTIDASE_M2"/>
    <property type="match status" value="1"/>
</dbReference>
<dbReference type="AlphaFoldDB" id="A0A8J2KHW9"/>
<dbReference type="Proteomes" id="UP000708208">
    <property type="component" value="Unassembled WGS sequence"/>
</dbReference>
<comment type="caution">
    <text evidence="6">The sequence shown here is derived from an EMBL/GenBank/DDBJ whole genome shotgun (WGS) entry which is preliminary data.</text>
</comment>
<comment type="similarity">
    <text evidence="1 5">Belongs to the peptidase M2 family.</text>
</comment>
<gene>
    <name evidence="6" type="ORF">AFUS01_LOCUS23790</name>
</gene>
<dbReference type="InterPro" id="IPR001548">
    <property type="entry name" value="Peptidase_M2"/>
</dbReference>